<dbReference type="EMBL" id="JAWPEI010000003">
    <property type="protein sequence ID" value="KAK4731323.1"/>
    <property type="molecule type" value="Genomic_DNA"/>
</dbReference>
<evidence type="ECO:0000313" key="7">
    <source>
        <dbReference type="EMBL" id="KAK4731323.1"/>
    </source>
</evidence>
<evidence type="ECO:0000256" key="2">
    <source>
        <dbReference type="ARBA" id="ARBA00023163"/>
    </source>
</evidence>
<keyword evidence="2" id="KW-0804">Transcription</keyword>
<feature type="domain" description="Response regulatory" evidence="6">
    <location>
        <begin position="1"/>
        <end position="89"/>
    </location>
</feature>
<dbReference type="AlphaFoldDB" id="A0AAV9M0S7"/>
<evidence type="ECO:0000256" key="1">
    <source>
        <dbReference type="ARBA" id="ARBA00023015"/>
    </source>
</evidence>
<dbReference type="GO" id="GO:0005634">
    <property type="term" value="C:nucleus"/>
    <property type="evidence" value="ECO:0007669"/>
    <property type="project" value="TreeGrafter"/>
</dbReference>
<dbReference type="NCBIfam" id="TIGR01557">
    <property type="entry name" value="myb_SHAQKYF"/>
    <property type="match status" value="1"/>
</dbReference>
<evidence type="ECO:0000256" key="3">
    <source>
        <dbReference type="ARBA" id="ARBA00023242"/>
    </source>
</evidence>
<dbReference type="Gene3D" id="3.40.50.2300">
    <property type="match status" value="1"/>
</dbReference>
<dbReference type="PANTHER" id="PTHR31442:SF38">
    <property type="entry name" value="TRANSCRIPTION FACTOR"/>
    <property type="match status" value="1"/>
</dbReference>
<evidence type="ECO:0000256" key="5">
    <source>
        <dbReference type="SAM" id="MobiDB-lite"/>
    </source>
</evidence>
<comment type="caution">
    <text evidence="4">Lacks conserved residue(s) required for the propagation of feature annotation.</text>
</comment>
<organism evidence="7 8">
    <name type="scientific">Solanum pinnatisectum</name>
    <name type="common">tansyleaf nightshade</name>
    <dbReference type="NCBI Taxonomy" id="50273"/>
    <lineage>
        <taxon>Eukaryota</taxon>
        <taxon>Viridiplantae</taxon>
        <taxon>Streptophyta</taxon>
        <taxon>Embryophyta</taxon>
        <taxon>Tracheophyta</taxon>
        <taxon>Spermatophyta</taxon>
        <taxon>Magnoliopsida</taxon>
        <taxon>eudicotyledons</taxon>
        <taxon>Gunneridae</taxon>
        <taxon>Pentapetalae</taxon>
        <taxon>asterids</taxon>
        <taxon>lamiids</taxon>
        <taxon>Solanales</taxon>
        <taxon>Solanaceae</taxon>
        <taxon>Solanoideae</taxon>
        <taxon>Solaneae</taxon>
        <taxon>Solanum</taxon>
    </lineage>
</organism>
<dbReference type="InterPro" id="IPR006447">
    <property type="entry name" value="Myb_dom_plants"/>
</dbReference>
<proteinExistence type="predicted"/>
<name>A0AAV9M0S7_9SOLN</name>
<dbReference type="Proteomes" id="UP001311915">
    <property type="component" value="Unassembled WGS sequence"/>
</dbReference>
<dbReference type="GO" id="GO:0003677">
    <property type="term" value="F:DNA binding"/>
    <property type="evidence" value="ECO:0007669"/>
    <property type="project" value="InterPro"/>
</dbReference>
<dbReference type="GO" id="GO:0000160">
    <property type="term" value="P:phosphorelay signal transduction system"/>
    <property type="evidence" value="ECO:0007669"/>
    <property type="project" value="InterPro"/>
</dbReference>
<sequence>MAVATTSAAMSMLSKGKQKIDVMIINIHPTNMISFNLFTQAMTLDVISVVICDEHNELIAKKALDEGAYLYLQKPFNKDNIDEAENDVISNEKYKLKRKRGRKNMKETNEGKFQSTAINKIVMQKDCKEWTNDLHAKFMKVVQELGEGRCYPKEILEVIIHDVPDLTWMQVASHLQKCRRNDWRAPEERKHIRQPSSQGSSNDSKKKSTFQKYGIMPQTQRGTNFPISTLNTNQNFARGESSIQQQLYCPQHRVQPSYLNFIDQFNISFFLAQNYAGDGLQQQHRPLFEMLGSQGLQDSIIGNTNYSPALEFDSENHHNISDFSLDLNYNLNVNANKVSDTYVGSVTFNELGVANTNFQQYFGEPNMSNPSSIIGASYVNDVEGSDSNKKENCIVYFDFNNMDYLFHNHGPSSSNI</sequence>
<evidence type="ECO:0000259" key="6">
    <source>
        <dbReference type="PROSITE" id="PS50110"/>
    </source>
</evidence>
<dbReference type="InterPro" id="IPR044841">
    <property type="entry name" value="LUX/BOA-like"/>
</dbReference>
<evidence type="ECO:0000256" key="4">
    <source>
        <dbReference type="PROSITE-ProRule" id="PRU00169"/>
    </source>
</evidence>
<dbReference type="InterPro" id="IPR001789">
    <property type="entry name" value="Sig_transdc_resp-reg_receiver"/>
</dbReference>
<evidence type="ECO:0000313" key="8">
    <source>
        <dbReference type="Proteomes" id="UP001311915"/>
    </source>
</evidence>
<keyword evidence="8" id="KW-1185">Reference proteome</keyword>
<dbReference type="InterPro" id="IPR009057">
    <property type="entry name" value="Homeodomain-like_sf"/>
</dbReference>
<comment type="caution">
    <text evidence="7">The sequence shown here is derived from an EMBL/GenBank/DDBJ whole genome shotgun (WGS) entry which is preliminary data.</text>
</comment>
<dbReference type="GO" id="GO:0003700">
    <property type="term" value="F:DNA-binding transcription factor activity"/>
    <property type="evidence" value="ECO:0007669"/>
    <property type="project" value="InterPro"/>
</dbReference>
<dbReference type="Gene3D" id="1.10.10.60">
    <property type="entry name" value="Homeodomain-like"/>
    <property type="match status" value="1"/>
</dbReference>
<keyword evidence="1" id="KW-0805">Transcription regulation</keyword>
<dbReference type="PANTHER" id="PTHR31442">
    <property type="entry name" value="HOMEODOMAIN-LIKE SUPERFAMILY PROTEIN-RELATED"/>
    <property type="match status" value="1"/>
</dbReference>
<feature type="region of interest" description="Disordered" evidence="5">
    <location>
        <begin position="182"/>
        <end position="209"/>
    </location>
</feature>
<protein>
    <recommendedName>
        <fullName evidence="6">Response regulatory domain-containing protein</fullName>
    </recommendedName>
</protein>
<accession>A0AAV9M0S7</accession>
<dbReference type="SUPFAM" id="SSF46689">
    <property type="entry name" value="Homeodomain-like"/>
    <property type="match status" value="1"/>
</dbReference>
<reference evidence="7 8" key="1">
    <citation type="submission" date="2023-10" db="EMBL/GenBank/DDBJ databases">
        <title>Genome-Wide Identification Analysis in wild type Solanum Pinnatisectum Reveals Some Genes Defensing Phytophthora Infestans.</title>
        <authorList>
            <person name="Sun C."/>
        </authorList>
    </citation>
    <scope>NUCLEOTIDE SEQUENCE [LARGE SCALE GENOMIC DNA]</scope>
    <source>
        <strain evidence="7">LQN</strain>
        <tissue evidence="7">Leaf</tissue>
    </source>
</reference>
<dbReference type="PROSITE" id="PS50110">
    <property type="entry name" value="RESPONSE_REGULATORY"/>
    <property type="match status" value="1"/>
</dbReference>
<gene>
    <name evidence="7" type="ORF">R3W88_024311</name>
</gene>
<keyword evidence="3" id="KW-0539">Nucleus</keyword>